<accession>A0A4S8I389</accession>
<keyword evidence="2" id="KW-1185">Reference proteome</keyword>
<reference evidence="1 2" key="1">
    <citation type="journal article" date="2019" name="Nat. Plants">
        <title>Genome sequencing of Musa balbisiana reveals subgenome evolution and function divergence in polyploid bananas.</title>
        <authorList>
            <person name="Yao X."/>
        </authorList>
    </citation>
    <scope>NUCLEOTIDE SEQUENCE [LARGE SCALE GENOMIC DNA]</scope>
    <source>
        <strain evidence="2">cv. DH-PKW</strain>
        <tissue evidence="1">Leaves</tissue>
    </source>
</reference>
<protein>
    <submittedName>
        <fullName evidence="1">Uncharacterized protein</fullName>
    </submittedName>
</protein>
<name>A0A4S8I389_MUSBA</name>
<dbReference type="AlphaFoldDB" id="A0A4S8I389"/>
<comment type="caution">
    <text evidence="1">The sequence shown here is derived from an EMBL/GenBank/DDBJ whole genome shotgun (WGS) entry which is preliminary data.</text>
</comment>
<evidence type="ECO:0000313" key="2">
    <source>
        <dbReference type="Proteomes" id="UP000317650"/>
    </source>
</evidence>
<sequence>MQAKKSRKEAASLITERRLFYQGEREALSRKSRTRQLTTVRKELRLVQTFEKLLATCPECPYIPSNVPDLVPTANTANEDRLKGAMSWLLLCHAPQFLDTGKEISIQKSEIAYH</sequence>
<organism evidence="1 2">
    <name type="scientific">Musa balbisiana</name>
    <name type="common">Banana</name>
    <dbReference type="NCBI Taxonomy" id="52838"/>
    <lineage>
        <taxon>Eukaryota</taxon>
        <taxon>Viridiplantae</taxon>
        <taxon>Streptophyta</taxon>
        <taxon>Embryophyta</taxon>
        <taxon>Tracheophyta</taxon>
        <taxon>Spermatophyta</taxon>
        <taxon>Magnoliopsida</taxon>
        <taxon>Liliopsida</taxon>
        <taxon>Zingiberales</taxon>
        <taxon>Musaceae</taxon>
        <taxon>Musa</taxon>
    </lineage>
</organism>
<evidence type="ECO:0000313" key="1">
    <source>
        <dbReference type="EMBL" id="THU42355.1"/>
    </source>
</evidence>
<dbReference type="EMBL" id="PYDT01001785">
    <property type="protein sequence ID" value="THU42355.1"/>
    <property type="molecule type" value="Genomic_DNA"/>
</dbReference>
<gene>
    <name evidence="1" type="ORF">C4D60_Mb00t00480</name>
</gene>
<proteinExistence type="predicted"/>
<dbReference type="Proteomes" id="UP000317650">
    <property type="component" value="Unassembled WGS sequence"/>
</dbReference>